<feature type="domain" description="Vps53 C-terminal" evidence="9">
    <location>
        <begin position="700"/>
        <end position="778"/>
    </location>
</feature>
<evidence type="ECO:0000256" key="3">
    <source>
        <dbReference type="ARBA" id="ARBA00008628"/>
    </source>
</evidence>
<evidence type="ECO:0000259" key="8">
    <source>
        <dbReference type="Pfam" id="PF04100"/>
    </source>
</evidence>
<dbReference type="InterPro" id="IPR007234">
    <property type="entry name" value="Vps53_N"/>
</dbReference>
<evidence type="ECO:0000256" key="4">
    <source>
        <dbReference type="ARBA" id="ARBA00022753"/>
    </source>
</evidence>
<keyword evidence="11" id="KW-1185">Reference proteome</keyword>
<evidence type="ECO:0000256" key="1">
    <source>
        <dbReference type="ARBA" id="ARBA00004150"/>
    </source>
</evidence>
<dbReference type="InterPro" id="IPR038260">
    <property type="entry name" value="Vps53_C_sf"/>
</dbReference>
<evidence type="ECO:0000256" key="5">
    <source>
        <dbReference type="ARBA" id="ARBA00023034"/>
    </source>
</evidence>
<dbReference type="GO" id="GO:0010008">
    <property type="term" value="C:endosome membrane"/>
    <property type="evidence" value="ECO:0007669"/>
    <property type="project" value="UniProtKB-SubCell"/>
</dbReference>
<proteinExistence type="inferred from homology"/>
<dbReference type="EMBL" id="ADBJ01000020">
    <property type="protein sequence ID" value="EFA82338.1"/>
    <property type="molecule type" value="Genomic_DNA"/>
</dbReference>
<evidence type="ECO:0000313" key="10">
    <source>
        <dbReference type="EMBL" id="EFA82338.1"/>
    </source>
</evidence>
<evidence type="ECO:0000313" key="11">
    <source>
        <dbReference type="Proteomes" id="UP000001396"/>
    </source>
</evidence>
<dbReference type="GeneID" id="31360250"/>
<organism evidence="10 11">
    <name type="scientific">Heterostelium pallidum (strain ATCC 26659 / Pp 5 / PN500)</name>
    <name type="common">Cellular slime mold</name>
    <name type="synonym">Polysphondylium pallidum</name>
    <dbReference type="NCBI Taxonomy" id="670386"/>
    <lineage>
        <taxon>Eukaryota</taxon>
        <taxon>Amoebozoa</taxon>
        <taxon>Evosea</taxon>
        <taxon>Eumycetozoa</taxon>
        <taxon>Dictyostelia</taxon>
        <taxon>Acytosteliales</taxon>
        <taxon>Acytosteliaceae</taxon>
        <taxon>Heterostelium</taxon>
    </lineage>
</organism>
<dbReference type="FunCoup" id="D3B8H0">
    <property type="interactions" value="488"/>
</dbReference>
<dbReference type="InterPro" id="IPR039766">
    <property type="entry name" value="Vps53"/>
</dbReference>
<dbReference type="RefSeq" id="XP_020434455.1">
    <property type="nucleotide sequence ID" value="XM_020575660.1"/>
</dbReference>
<feature type="region of interest" description="Disordered" evidence="7">
    <location>
        <begin position="397"/>
        <end position="440"/>
    </location>
</feature>
<name>D3B8H0_HETP5</name>
<dbReference type="GO" id="GO:0042147">
    <property type="term" value="P:retrograde transport, endosome to Golgi"/>
    <property type="evidence" value="ECO:0007669"/>
    <property type="project" value="InterPro"/>
</dbReference>
<dbReference type="OMA" id="YKFAEAK"/>
<dbReference type="InParanoid" id="D3B8H0"/>
<accession>D3B8H0</accession>
<comment type="similarity">
    <text evidence="3">Belongs to the VPS53 family.</text>
</comment>
<dbReference type="GO" id="GO:0005829">
    <property type="term" value="C:cytosol"/>
    <property type="evidence" value="ECO:0007669"/>
    <property type="project" value="GOC"/>
</dbReference>
<dbReference type="Proteomes" id="UP000001396">
    <property type="component" value="Unassembled WGS sequence"/>
</dbReference>
<dbReference type="PANTHER" id="PTHR12820:SF0">
    <property type="entry name" value="VACUOLAR PROTEIN SORTING-ASSOCIATED PROTEIN 53 HOMOLOG"/>
    <property type="match status" value="1"/>
</dbReference>
<keyword evidence="6" id="KW-0472">Membrane</keyword>
<evidence type="ECO:0000256" key="2">
    <source>
        <dbReference type="ARBA" id="ARBA00004481"/>
    </source>
</evidence>
<evidence type="ECO:0000256" key="7">
    <source>
        <dbReference type="SAM" id="MobiDB-lite"/>
    </source>
</evidence>
<feature type="compositionally biased region" description="Low complexity" evidence="7">
    <location>
        <begin position="422"/>
        <end position="432"/>
    </location>
</feature>
<feature type="domain" description="Vps53 N-terminal" evidence="8">
    <location>
        <begin position="42"/>
        <end position="481"/>
    </location>
</feature>
<dbReference type="PANTHER" id="PTHR12820">
    <property type="entry name" value="VACUOLAR SORTING PROTEIN 53"/>
    <property type="match status" value="1"/>
</dbReference>
<keyword evidence="5" id="KW-0333">Golgi apparatus</keyword>
<reference evidence="10 11" key="1">
    <citation type="journal article" date="2011" name="Genome Res.">
        <title>Phylogeny-wide analysis of social amoeba genomes highlights ancient origins for complex intercellular communication.</title>
        <authorList>
            <person name="Heidel A.J."/>
            <person name="Lawal H.M."/>
            <person name="Felder M."/>
            <person name="Schilde C."/>
            <person name="Helps N.R."/>
            <person name="Tunggal B."/>
            <person name="Rivero F."/>
            <person name="John U."/>
            <person name="Schleicher M."/>
            <person name="Eichinger L."/>
            <person name="Platzer M."/>
            <person name="Noegel A.A."/>
            <person name="Schaap P."/>
            <person name="Gloeckner G."/>
        </authorList>
    </citation>
    <scope>NUCLEOTIDE SEQUENCE [LARGE SCALE GENOMIC DNA]</scope>
    <source>
        <strain evidence="11">ATCC 26659 / Pp 5 / PN500</strain>
    </source>
</reference>
<dbReference type="Pfam" id="PF16854">
    <property type="entry name" value="VPS53_C"/>
    <property type="match status" value="1"/>
</dbReference>
<dbReference type="Gene3D" id="1.10.357.110">
    <property type="entry name" value="Vacuolar protein sorting-associated protein 53, C-terminus"/>
    <property type="match status" value="1"/>
</dbReference>
<dbReference type="InterPro" id="IPR031745">
    <property type="entry name" value="Vps53_C"/>
</dbReference>
<comment type="caution">
    <text evidence="10">The sequence shown here is derived from an EMBL/GenBank/DDBJ whole genome shotgun (WGS) entry which is preliminary data.</text>
</comment>
<comment type="subcellular location">
    <subcellularLocation>
        <location evidence="2">Endosome membrane</location>
        <topology evidence="2">Peripheral membrane protein</topology>
    </subcellularLocation>
    <subcellularLocation>
        <location evidence="1">Golgi apparatus</location>
        <location evidence="1">trans-Golgi network membrane</location>
        <topology evidence="1">Peripheral membrane protein</topology>
    </subcellularLocation>
</comment>
<gene>
    <name evidence="10" type="ORF">PPL_04763</name>
</gene>
<dbReference type="AlphaFoldDB" id="D3B8H0"/>
<dbReference type="GO" id="GO:0000938">
    <property type="term" value="C:GARP complex"/>
    <property type="evidence" value="ECO:0007669"/>
    <property type="project" value="InterPro"/>
</dbReference>
<evidence type="ECO:0000259" key="9">
    <source>
        <dbReference type="Pfam" id="PF16854"/>
    </source>
</evidence>
<dbReference type="STRING" id="670386.D3B8H0"/>
<keyword evidence="4" id="KW-0967">Endosome</keyword>
<evidence type="ECO:0000256" key="6">
    <source>
        <dbReference type="ARBA" id="ARBA00023136"/>
    </source>
</evidence>
<protein>
    <submittedName>
        <fullName evidence="10">Vps53-like domain-containing protein</fullName>
    </submittedName>
</protein>
<sequence>MEKSNNLTLEGSLTWSNDMFSPELQAAINDIIPSQDPIDRHDFNPVKYINDNFTNEQSLVHIDAHMNKLRLKIHKIDEEIVQEVRMQSSTGSKGKEDLENAKRSINELLTKIADIKTKAIKSEQMVTEICKDIKSLDFAKKNLTAAITTLKRLHMMVMGVEQLNEMVEKKQYATVARLLEATAEFAQGFKDYRDSPKIASLNRELERIRSSVKEKIYEDFKSYVPSNQVDGENKWASACLVIDALGGETKKDFMRWLCDIHLQAYKRAFSSHEEHSQLKDIKRRFKWLVKELNTFKEEYTGIFPPEWKMEENIAYEFCCITKLAVQDILMKTKNELDINVLLNALNKTLEFEKEMVNAFAQSAVYRNSANVSPIQSPQDPDMVVDDEDRGDNSVAAINRRWNQRRQKLDDNESGNANGGAGANNNNNNNNNGSPKVQPQDKGYERFKGIISSSFDPYMDLYIQEEDKKMDEAITRLVSEEKWALEEDATNKVLSSGTDLVQYFRKAMERCSILSRGEPFSSLYGLFKKYLIKYAAILSSKISSDVGRPHEHQEDVVICLIINTSEYFSKTIPQISDKFKKLIIERYKEMIDFNNEKNEYSGVIGKGVKSLVYGIEAKLEPHLHTMTKLDWGDKDVKISDHSPYVESINSIINESAKLEAELLSTNHYKYFCDLFAASFILRITQNIYKCHRISDTGAHALLLDISTIKKCLLDLPTKIPDGSSNRFTKFVNTEFGKAEAILKVIGSDEKSIVETYNSFSDRFGGSDADFQKILDLKGVKVGDKTELVEKYFNRIGNTVSNFLKKQ</sequence>
<dbReference type="Pfam" id="PF04100">
    <property type="entry name" value="Vps53_N"/>
    <property type="match status" value="1"/>
</dbReference>